<dbReference type="InterPro" id="IPR045051">
    <property type="entry name" value="SBT"/>
</dbReference>
<feature type="domain" description="Subtilisin-like protease fibronectin type-III" evidence="5">
    <location>
        <begin position="110"/>
        <end position="205"/>
    </location>
</feature>
<dbReference type="Pfam" id="PF05922">
    <property type="entry name" value="Inhibitor_I9"/>
    <property type="match status" value="1"/>
</dbReference>
<dbReference type="Pfam" id="PF17766">
    <property type="entry name" value="fn3_6"/>
    <property type="match status" value="1"/>
</dbReference>
<dbReference type="InterPro" id="IPR037045">
    <property type="entry name" value="S8pro/Inhibitor_I9_sf"/>
</dbReference>
<feature type="domain" description="Inhibitor I9" evidence="4">
    <location>
        <begin position="34"/>
        <end position="95"/>
    </location>
</feature>
<evidence type="ECO:0000259" key="5">
    <source>
        <dbReference type="Pfam" id="PF17766"/>
    </source>
</evidence>
<organism evidence="6 7">
    <name type="scientific">Zingiber officinale</name>
    <name type="common">Ginger</name>
    <name type="synonym">Amomum zingiber</name>
    <dbReference type="NCBI Taxonomy" id="94328"/>
    <lineage>
        <taxon>Eukaryota</taxon>
        <taxon>Viridiplantae</taxon>
        <taxon>Streptophyta</taxon>
        <taxon>Embryophyta</taxon>
        <taxon>Tracheophyta</taxon>
        <taxon>Spermatophyta</taxon>
        <taxon>Magnoliopsida</taxon>
        <taxon>Liliopsida</taxon>
        <taxon>Zingiberales</taxon>
        <taxon>Zingiberaceae</taxon>
        <taxon>Zingiber</taxon>
    </lineage>
</organism>
<sequence>MEILKASSFLCLIALFHHLLSHPYPTNAASPRSTYIIHVRLPTTVGASFDRQSWYKSFVTAVTSESHLLYSYTNVMSGFAARLTESELALMSLLPGPVVCKLVAGIAEKDLNYPSISVVLGGNGTNYVTVQRKVKNVGSAASSYMAMVAAPQGVEVRVTPSVLHFKTVGQEMEFQVEFSNVGGTGNGGYLKWVSSKYVVTSPISVTYHN</sequence>
<gene>
    <name evidence="6" type="ORF">ZIOFF_001603</name>
</gene>
<feature type="signal peptide" evidence="3">
    <location>
        <begin position="1"/>
        <end position="28"/>
    </location>
</feature>
<feature type="chain" id="PRO_5035159735" evidence="3">
    <location>
        <begin position="29"/>
        <end position="209"/>
    </location>
</feature>
<dbReference type="InterPro" id="IPR041469">
    <property type="entry name" value="Subtilisin-like_FN3"/>
</dbReference>
<keyword evidence="2 3" id="KW-0732">Signal</keyword>
<reference evidence="6 7" key="1">
    <citation type="submission" date="2020-08" db="EMBL/GenBank/DDBJ databases">
        <title>Plant Genome Project.</title>
        <authorList>
            <person name="Zhang R.-G."/>
        </authorList>
    </citation>
    <scope>NUCLEOTIDE SEQUENCE [LARGE SCALE GENOMIC DNA]</scope>
    <source>
        <tissue evidence="6">Rhizome</tissue>
    </source>
</reference>
<name>A0A8J5IA47_ZINOF</name>
<keyword evidence="7" id="KW-1185">Reference proteome</keyword>
<accession>A0A8J5IA47</accession>
<dbReference type="AlphaFoldDB" id="A0A8J5IA47"/>
<dbReference type="PANTHER" id="PTHR10795">
    <property type="entry name" value="PROPROTEIN CONVERTASE SUBTILISIN/KEXIN"/>
    <property type="match status" value="1"/>
</dbReference>
<comment type="similarity">
    <text evidence="1">Belongs to the peptidase S8 family.</text>
</comment>
<evidence type="ECO:0000313" key="6">
    <source>
        <dbReference type="EMBL" id="KAG6536545.1"/>
    </source>
</evidence>
<evidence type="ECO:0000256" key="1">
    <source>
        <dbReference type="ARBA" id="ARBA00011073"/>
    </source>
</evidence>
<comment type="caution">
    <text evidence="6">The sequence shown here is derived from an EMBL/GenBank/DDBJ whole genome shotgun (WGS) entry which is preliminary data.</text>
</comment>
<evidence type="ECO:0000313" key="7">
    <source>
        <dbReference type="Proteomes" id="UP000734854"/>
    </source>
</evidence>
<protein>
    <submittedName>
        <fullName evidence="6">Uncharacterized protein</fullName>
    </submittedName>
</protein>
<dbReference type="Proteomes" id="UP000734854">
    <property type="component" value="Unassembled WGS sequence"/>
</dbReference>
<evidence type="ECO:0000256" key="3">
    <source>
        <dbReference type="SAM" id="SignalP"/>
    </source>
</evidence>
<evidence type="ECO:0000256" key="2">
    <source>
        <dbReference type="ARBA" id="ARBA00022729"/>
    </source>
</evidence>
<evidence type="ECO:0000259" key="4">
    <source>
        <dbReference type="Pfam" id="PF05922"/>
    </source>
</evidence>
<proteinExistence type="inferred from homology"/>
<dbReference type="InterPro" id="IPR010259">
    <property type="entry name" value="S8pro/Inhibitor_I9"/>
</dbReference>
<dbReference type="Gene3D" id="3.30.70.80">
    <property type="entry name" value="Peptidase S8 propeptide/proteinase inhibitor I9"/>
    <property type="match status" value="1"/>
</dbReference>
<dbReference type="EMBL" id="JACMSC010000001">
    <property type="protein sequence ID" value="KAG6536545.1"/>
    <property type="molecule type" value="Genomic_DNA"/>
</dbReference>
<dbReference type="Gene3D" id="2.60.40.2310">
    <property type="match status" value="1"/>
</dbReference>